<evidence type="ECO:0000313" key="2">
    <source>
        <dbReference type="EMBL" id="KZV44593.1"/>
    </source>
</evidence>
<keyword evidence="1" id="KW-1133">Transmembrane helix</keyword>
<keyword evidence="3" id="KW-1185">Reference proteome</keyword>
<organism evidence="2 3">
    <name type="scientific">Dorcoceras hygrometricum</name>
    <dbReference type="NCBI Taxonomy" id="472368"/>
    <lineage>
        <taxon>Eukaryota</taxon>
        <taxon>Viridiplantae</taxon>
        <taxon>Streptophyta</taxon>
        <taxon>Embryophyta</taxon>
        <taxon>Tracheophyta</taxon>
        <taxon>Spermatophyta</taxon>
        <taxon>Magnoliopsida</taxon>
        <taxon>eudicotyledons</taxon>
        <taxon>Gunneridae</taxon>
        <taxon>Pentapetalae</taxon>
        <taxon>asterids</taxon>
        <taxon>lamiids</taxon>
        <taxon>Lamiales</taxon>
        <taxon>Gesneriaceae</taxon>
        <taxon>Didymocarpoideae</taxon>
        <taxon>Trichosporeae</taxon>
        <taxon>Loxocarpinae</taxon>
        <taxon>Dorcoceras</taxon>
    </lineage>
</organism>
<reference evidence="2 3" key="1">
    <citation type="journal article" date="2015" name="Proc. Natl. Acad. Sci. U.S.A.">
        <title>The resurrection genome of Boea hygrometrica: A blueprint for survival of dehydration.</title>
        <authorList>
            <person name="Xiao L."/>
            <person name="Yang G."/>
            <person name="Zhang L."/>
            <person name="Yang X."/>
            <person name="Zhao S."/>
            <person name="Ji Z."/>
            <person name="Zhou Q."/>
            <person name="Hu M."/>
            <person name="Wang Y."/>
            <person name="Chen M."/>
            <person name="Xu Y."/>
            <person name="Jin H."/>
            <person name="Xiao X."/>
            <person name="Hu G."/>
            <person name="Bao F."/>
            <person name="Hu Y."/>
            <person name="Wan P."/>
            <person name="Li L."/>
            <person name="Deng X."/>
            <person name="Kuang T."/>
            <person name="Xiang C."/>
            <person name="Zhu J.K."/>
            <person name="Oliver M.J."/>
            <person name="He Y."/>
        </authorList>
    </citation>
    <scope>NUCLEOTIDE SEQUENCE [LARGE SCALE GENOMIC DNA]</scope>
    <source>
        <strain evidence="3">cv. XS01</strain>
    </source>
</reference>
<proteinExistence type="predicted"/>
<sequence length="161" mass="18986">MGQRMREFRVTSCWFGKTVEEVERRRFVKLKRCVLEPAARGFKANPAADYSATQFQQQHKIQQQREIQQQPKFSSDANFTKKLEFLDAKQDRCTESFIMESRRVQQKSYANSRFRATRFSPAEFKDTCFTSDLCFVQVLCCTDISIVIWVYGIFRTLGYLV</sequence>
<name>A0A2Z7CD02_9LAMI</name>
<keyword evidence="1" id="KW-0472">Membrane</keyword>
<dbReference type="EMBL" id="KQ996678">
    <property type="protein sequence ID" value="KZV44593.1"/>
    <property type="molecule type" value="Genomic_DNA"/>
</dbReference>
<evidence type="ECO:0000256" key="1">
    <source>
        <dbReference type="SAM" id="Phobius"/>
    </source>
</evidence>
<gene>
    <name evidence="2" type="ORF">F511_42299</name>
</gene>
<evidence type="ECO:0000313" key="3">
    <source>
        <dbReference type="Proteomes" id="UP000250235"/>
    </source>
</evidence>
<keyword evidence="1" id="KW-0812">Transmembrane</keyword>
<dbReference type="Proteomes" id="UP000250235">
    <property type="component" value="Unassembled WGS sequence"/>
</dbReference>
<accession>A0A2Z7CD02</accession>
<dbReference type="AlphaFoldDB" id="A0A2Z7CD02"/>
<protein>
    <submittedName>
        <fullName evidence="2">Uncharacterized protein</fullName>
    </submittedName>
</protein>
<feature type="transmembrane region" description="Helical" evidence="1">
    <location>
        <begin position="133"/>
        <end position="154"/>
    </location>
</feature>